<accession>A0AAV5HPP7</accession>
<comment type="caution">
    <text evidence="8">The sequence shown here is derived from an EMBL/GenBank/DDBJ whole genome shotgun (WGS) entry which is preliminary data.</text>
</comment>
<keyword evidence="9" id="KW-1185">Reference proteome</keyword>
<dbReference type="AlphaFoldDB" id="A0AAV5HPP7"/>
<feature type="coiled-coil region" evidence="5">
    <location>
        <begin position="98"/>
        <end position="143"/>
    </location>
</feature>
<dbReference type="InterPro" id="IPR010666">
    <property type="entry name" value="Znf_GRF"/>
</dbReference>
<evidence type="ECO:0000313" key="9">
    <source>
        <dbReference type="Proteomes" id="UP001054252"/>
    </source>
</evidence>
<keyword evidence="5" id="KW-0175">Coiled coil</keyword>
<evidence type="ECO:0000256" key="4">
    <source>
        <dbReference type="PROSITE-ProRule" id="PRU01343"/>
    </source>
</evidence>
<evidence type="ECO:0000313" key="8">
    <source>
        <dbReference type="EMBL" id="GKU87144.1"/>
    </source>
</evidence>
<feature type="transmembrane region" description="Helical" evidence="6">
    <location>
        <begin position="163"/>
        <end position="186"/>
    </location>
</feature>
<keyword evidence="6" id="KW-1133">Transmembrane helix</keyword>
<sequence length="198" mass="23076">MPISFTCSMPSSSSSHTSAPVEFGRQEYDYEGPSQFCFCGLKAPRIMSWSEKNHGRRLFGCPIYDPMNKERQCKFFVWYDQDFSFRAEEVISWLHNNKIELETDLDDARERIKALRNVLKRYEEKGEQQIEALEKKVNDLQMLATMTMVYAAKLEKWKKCGQISLVVAVFLALLLAFFLFRSWVLLVDGNKGFKRLGN</sequence>
<keyword evidence="3" id="KW-0862">Zinc</keyword>
<reference evidence="8 9" key="1">
    <citation type="journal article" date="2021" name="Commun. Biol.">
        <title>The genome of Shorea leprosula (Dipterocarpaceae) highlights the ecological relevance of drought in aseasonal tropical rainforests.</title>
        <authorList>
            <person name="Ng K.K.S."/>
            <person name="Kobayashi M.J."/>
            <person name="Fawcett J.A."/>
            <person name="Hatakeyama M."/>
            <person name="Paape T."/>
            <person name="Ng C.H."/>
            <person name="Ang C.C."/>
            <person name="Tnah L.H."/>
            <person name="Lee C.T."/>
            <person name="Nishiyama T."/>
            <person name="Sese J."/>
            <person name="O'Brien M.J."/>
            <person name="Copetti D."/>
            <person name="Mohd Noor M.I."/>
            <person name="Ong R.C."/>
            <person name="Putra M."/>
            <person name="Sireger I.Z."/>
            <person name="Indrioko S."/>
            <person name="Kosugi Y."/>
            <person name="Izuno A."/>
            <person name="Isagi Y."/>
            <person name="Lee S.L."/>
            <person name="Shimizu K.K."/>
        </authorList>
    </citation>
    <scope>NUCLEOTIDE SEQUENCE [LARGE SCALE GENOMIC DNA]</scope>
    <source>
        <strain evidence="8">214</strain>
    </source>
</reference>
<gene>
    <name evidence="8" type="ORF">SLEP1_g1591</name>
</gene>
<keyword evidence="6" id="KW-0472">Membrane</keyword>
<dbReference type="PROSITE" id="PS51999">
    <property type="entry name" value="ZF_GRF"/>
    <property type="match status" value="1"/>
</dbReference>
<evidence type="ECO:0000256" key="6">
    <source>
        <dbReference type="SAM" id="Phobius"/>
    </source>
</evidence>
<evidence type="ECO:0000259" key="7">
    <source>
        <dbReference type="PROSITE" id="PS51999"/>
    </source>
</evidence>
<keyword evidence="6" id="KW-0812">Transmembrane</keyword>
<keyword evidence="1" id="KW-0479">Metal-binding</keyword>
<dbReference type="PANTHER" id="PTHR33248">
    <property type="entry name" value="ZINC ION-BINDING PROTEIN"/>
    <property type="match status" value="1"/>
</dbReference>
<dbReference type="EMBL" id="BPVZ01000002">
    <property type="protein sequence ID" value="GKU87144.1"/>
    <property type="molecule type" value="Genomic_DNA"/>
</dbReference>
<evidence type="ECO:0000256" key="5">
    <source>
        <dbReference type="SAM" id="Coils"/>
    </source>
</evidence>
<name>A0AAV5HPP7_9ROSI</name>
<evidence type="ECO:0000256" key="3">
    <source>
        <dbReference type="ARBA" id="ARBA00022833"/>
    </source>
</evidence>
<proteinExistence type="predicted"/>
<dbReference type="Proteomes" id="UP001054252">
    <property type="component" value="Unassembled WGS sequence"/>
</dbReference>
<evidence type="ECO:0000256" key="2">
    <source>
        <dbReference type="ARBA" id="ARBA00022771"/>
    </source>
</evidence>
<organism evidence="8 9">
    <name type="scientific">Rubroshorea leprosula</name>
    <dbReference type="NCBI Taxonomy" id="152421"/>
    <lineage>
        <taxon>Eukaryota</taxon>
        <taxon>Viridiplantae</taxon>
        <taxon>Streptophyta</taxon>
        <taxon>Embryophyta</taxon>
        <taxon>Tracheophyta</taxon>
        <taxon>Spermatophyta</taxon>
        <taxon>Magnoliopsida</taxon>
        <taxon>eudicotyledons</taxon>
        <taxon>Gunneridae</taxon>
        <taxon>Pentapetalae</taxon>
        <taxon>rosids</taxon>
        <taxon>malvids</taxon>
        <taxon>Malvales</taxon>
        <taxon>Dipterocarpaceae</taxon>
        <taxon>Rubroshorea</taxon>
    </lineage>
</organism>
<protein>
    <recommendedName>
        <fullName evidence="7">GRF-type domain-containing protein</fullName>
    </recommendedName>
</protein>
<feature type="domain" description="GRF-type" evidence="7">
    <location>
        <begin position="37"/>
        <end position="82"/>
    </location>
</feature>
<dbReference type="GO" id="GO:0008270">
    <property type="term" value="F:zinc ion binding"/>
    <property type="evidence" value="ECO:0007669"/>
    <property type="project" value="UniProtKB-KW"/>
</dbReference>
<evidence type="ECO:0000256" key="1">
    <source>
        <dbReference type="ARBA" id="ARBA00022723"/>
    </source>
</evidence>
<keyword evidence="2 4" id="KW-0863">Zinc-finger</keyword>